<evidence type="ECO:0008006" key="4">
    <source>
        <dbReference type="Google" id="ProtNLM"/>
    </source>
</evidence>
<feature type="region of interest" description="Disordered" evidence="1">
    <location>
        <begin position="21"/>
        <end position="103"/>
    </location>
</feature>
<dbReference type="Proteomes" id="UP001165292">
    <property type="component" value="Unassembled WGS sequence"/>
</dbReference>
<feature type="compositionally biased region" description="Polar residues" evidence="1">
    <location>
        <begin position="58"/>
        <end position="68"/>
    </location>
</feature>
<dbReference type="EMBL" id="JAMYBS010000008">
    <property type="protein sequence ID" value="MCO7545055.1"/>
    <property type="molecule type" value="Genomic_DNA"/>
</dbReference>
<protein>
    <recommendedName>
        <fullName evidence="4">Lipoprotein</fullName>
    </recommendedName>
</protein>
<sequence>MRMTYLLPPVLALMLVGCGPDEEAEREVTPPPPTTEQPSAPADDVTVPETNEPAPGMGTSSGNSTMDNGTGGGVSTPPADNGSGLGTESGSGTAPNTGTGTGQ</sequence>
<dbReference type="AlphaFoldDB" id="A0AA41WMA7"/>
<dbReference type="PROSITE" id="PS51257">
    <property type="entry name" value="PROKAR_LIPOPROTEIN"/>
    <property type="match status" value="1"/>
</dbReference>
<name>A0AA41WMA7_9GAMM</name>
<organism evidence="2 3">
    <name type="scientific">Stutzerimonas nitrititolerans</name>
    <dbReference type="NCBI Taxonomy" id="2482751"/>
    <lineage>
        <taxon>Bacteria</taxon>
        <taxon>Pseudomonadati</taxon>
        <taxon>Pseudomonadota</taxon>
        <taxon>Gammaproteobacteria</taxon>
        <taxon>Pseudomonadales</taxon>
        <taxon>Pseudomonadaceae</taxon>
        <taxon>Stutzerimonas</taxon>
    </lineage>
</organism>
<comment type="caution">
    <text evidence="2">The sequence shown here is derived from an EMBL/GenBank/DDBJ whole genome shotgun (WGS) entry which is preliminary data.</text>
</comment>
<evidence type="ECO:0000256" key="1">
    <source>
        <dbReference type="SAM" id="MobiDB-lite"/>
    </source>
</evidence>
<evidence type="ECO:0000313" key="2">
    <source>
        <dbReference type="EMBL" id="MCO7545055.1"/>
    </source>
</evidence>
<proteinExistence type="predicted"/>
<dbReference type="RefSeq" id="WP_253162851.1">
    <property type="nucleotide sequence ID" value="NZ_DALZSF010000012.1"/>
</dbReference>
<evidence type="ECO:0000313" key="3">
    <source>
        <dbReference type="Proteomes" id="UP001165292"/>
    </source>
</evidence>
<feature type="compositionally biased region" description="Polar residues" evidence="1">
    <location>
        <begin position="94"/>
        <end position="103"/>
    </location>
</feature>
<gene>
    <name evidence="2" type="ORF">NJF43_09855</name>
</gene>
<reference evidence="2" key="1">
    <citation type="submission" date="2022-06" db="EMBL/GenBank/DDBJ databases">
        <title>Detection of beta-lactamases in bacteria of animal origin.</title>
        <authorList>
            <person name="Mlynarcik P."/>
            <person name="Zdarska V."/>
            <person name="Chudobova H."/>
            <person name="Prochazkova P."/>
            <person name="Hricova K."/>
            <person name="Mezerova K."/>
            <person name="Bardon J."/>
            <person name="Dolejska M."/>
            <person name="Sukkar I."/>
            <person name="Kolar M."/>
        </authorList>
    </citation>
    <scope>NUCLEOTIDE SEQUENCE</scope>
    <source>
        <strain evidence="2">S 300-3</strain>
    </source>
</reference>
<accession>A0AA41WMA7</accession>